<evidence type="ECO:0000256" key="7">
    <source>
        <dbReference type="ARBA" id="ARBA00023040"/>
    </source>
</evidence>
<dbReference type="InParanoid" id="A0A6P7P1J4"/>
<dbReference type="PROSITE" id="PS50262">
    <property type="entry name" value="G_PROTEIN_RECEP_F1_2"/>
    <property type="match status" value="1"/>
</dbReference>
<gene>
    <name evidence="17 18" type="primary">LOC114867578</name>
</gene>
<keyword evidence="9" id="KW-1015">Disulfide bond</keyword>
<feature type="transmembrane region" description="Helical" evidence="14">
    <location>
        <begin position="234"/>
        <end position="257"/>
    </location>
</feature>
<proteinExistence type="inferred from homology"/>
<keyword evidence="11" id="KW-0325">Glycoprotein</keyword>
<dbReference type="Gene3D" id="1.20.1070.10">
    <property type="entry name" value="Rhodopsin 7-helix transmembrane proteins"/>
    <property type="match status" value="1"/>
</dbReference>
<dbReference type="PRINTS" id="PR00237">
    <property type="entry name" value="GPCRRHODOPSN"/>
</dbReference>
<evidence type="ECO:0000259" key="15">
    <source>
        <dbReference type="PROSITE" id="PS50262"/>
    </source>
</evidence>
<evidence type="ECO:0000256" key="13">
    <source>
        <dbReference type="RuleBase" id="RU000688"/>
    </source>
</evidence>
<evidence type="ECO:0000256" key="2">
    <source>
        <dbReference type="ARBA" id="ARBA00022475"/>
    </source>
</evidence>
<dbReference type="AlphaFoldDB" id="A0A6P7P1J4"/>
<comment type="similarity">
    <text evidence="13">Belongs to the G-protein coupled receptor 1 family.</text>
</comment>
<organism evidence="16 17">
    <name type="scientific">Betta splendens</name>
    <name type="common">Siamese fighting fish</name>
    <dbReference type="NCBI Taxonomy" id="158456"/>
    <lineage>
        <taxon>Eukaryota</taxon>
        <taxon>Metazoa</taxon>
        <taxon>Chordata</taxon>
        <taxon>Craniata</taxon>
        <taxon>Vertebrata</taxon>
        <taxon>Euteleostomi</taxon>
        <taxon>Actinopterygii</taxon>
        <taxon>Neopterygii</taxon>
        <taxon>Teleostei</taxon>
        <taxon>Neoteleostei</taxon>
        <taxon>Acanthomorphata</taxon>
        <taxon>Anabantaria</taxon>
        <taxon>Anabantiformes</taxon>
        <taxon>Anabantoidei</taxon>
        <taxon>Osphronemidae</taxon>
        <taxon>Betta</taxon>
    </lineage>
</organism>
<keyword evidence="4 13" id="KW-0812">Transmembrane</keyword>
<keyword evidence="3 14" id="KW-0716">Sensory transduction</keyword>
<protein>
    <recommendedName>
        <fullName evidence="14">Olfactory receptor</fullName>
    </recommendedName>
</protein>
<evidence type="ECO:0000256" key="5">
    <source>
        <dbReference type="ARBA" id="ARBA00022725"/>
    </source>
</evidence>
<keyword evidence="16" id="KW-1185">Reference proteome</keyword>
<feature type="transmembrane region" description="Helical" evidence="14">
    <location>
        <begin position="193"/>
        <end position="213"/>
    </location>
</feature>
<keyword evidence="7 13" id="KW-0297">G-protein coupled receptor</keyword>
<evidence type="ECO:0000256" key="9">
    <source>
        <dbReference type="ARBA" id="ARBA00023157"/>
    </source>
</evidence>
<dbReference type="InterPro" id="IPR017452">
    <property type="entry name" value="GPCR_Rhodpsn_7TM"/>
</dbReference>
<dbReference type="RefSeq" id="XP_029026217.1">
    <property type="nucleotide sequence ID" value="XM_029170384.3"/>
</dbReference>
<evidence type="ECO:0000256" key="8">
    <source>
        <dbReference type="ARBA" id="ARBA00023136"/>
    </source>
</evidence>
<dbReference type="GeneID" id="114867578"/>
<dbReference type="PANTHER" id="PTHR26451">
    <property type="entry name" value="G_PROTEIN_RECEP_F1_2 DOMAIN-CONTAINING PROTEIN"/>
    <property type="match status" value="1"/>
</dbReference>
<evidence type="ECO:0000256" key="11">
    <source>
        <dbReference type="ARBA" id="ARBA00023180"/>
    </source>
</evidence>
<dbReference type="GO" id="GO:0005886">
    <property type="term" value="C:plasma membrane"/>
    <property type="evidence" value="ECO:0007669"/>
    <property type="project" value="UniProtKB-SubCell"/>
</dbReference>
<keyword evidence="12 13" id="KW-0807">Transducer</keyword>
<dbReference type="GO" id="GO:0004984">
    <property type="term" value="F:olfactory receptor activity"/>
    <property type="evidence" value="ECO:0007669"/>
    <property type="project" value="InterPro"/>
</dbReference>
<sequence>MENNTELVFVLQGLNDSQTNRRLFLTFALMSYLITVFINLMLITTICLEKGLHEPIYLFLCNLCFNGICGASSFYPKLLHDLLLDSYVITYTGCLTQVFVVYSYVFCDFTTLSVMAYDRYLAICRPLQYHSLMTGHKVAQLLLLSWSFSLLETLLAVIMTSQLTICSRQLHKLFCTNWEVVKLSCSNTTGNNVYGYVVMFLQLSQMGFILVSYTRLVRASLQSRSNRTKFVQTCLPHLVTLLVFTSSLLFDTLYSRYGSSSLVTLQNVLAVWFLVVPPLLNPIIYGINLRQVRYRIVHKFTRRLSLNQPEAGLRFPHRSVS</sequence>
<reference evidence="17 18" key="1">
    <citation type="submission" date="2025-04" db="UniProtKB">
        <authorList>
            <consortium name="RefSeq"/>
        </authorList>
    </citation>
    <scope>IDENTIFICATION</scope>
</reference>
<evidence type="ECO:0000313" key="18">
    <source>
        <dbReference type="RefSeq" id="XP_055370178.1"/>
    </source>
</evidence>
<dbReference type="PANTHER" id="PTHR26451:SF871">
    <property type="entry name" value="ODORANT RECEPTOR-RELATED"/>
    <property type="match status" value="1"/>
</dbReference>
<accession>A0A6P7P1J4</accession>
<dbReference type="GO" id="GO:0005549">
    <property type="term" value="F:odorant binding"/>
    <property type="evidence" value="ECO:0007669"/>
    <property type="project" value="TreeGrafter"/>
</dbReference>
<dbReference type="FunFam" id="1.20.1070.10:FF:000024">
    <property type="entry name" value="Olfactory receptor"/>
    <property type="match status" value="1"/>
</dbReference>
<dbReference type="InterPro" id="IPR000725">
    <property type="entry name" value="Olfact_rcpt"/>
</dbReference>
<dbReference type="OrthoDB" id="6151005at2759"/>
<dbReference type="Pfam" id="PF13853">
    <property type="entry name" value="7tm_4"/>
    <property type="match status" value="1"/>
</dbReference>
<keyword evidence="10 13" id="KW-0675">Receptor</keyword>
<evidence type="ECO:0000256" key="10">
    <source>
        <dbReference type="ARBA" id="ARBA00023170"/>
    </source>
</evidence>
<keyword evidence="2 14" id="KW-1003">Cell membrane</keyword>
<evidence type="ECO:0000313" key="17">
    <source>
        <dbReference type="RefSeq" id="XP_029026217.1"/>
    </source>
</evidence>
<evidence type="ECO:0000256" key="4">
    <source>
        <dbReference type="ARBA" id="ARBA00022692"/>
    </source>
</evidence>
<keyword evidence="5 14" id="KW-0552">Olfaction</keyword>
<evidence type="ECO:0000256" key="1">
    <source>
        <dbReference type="ARBA" id="ARBA00004651"/>
    </source>
</evidence>
<feature type="transmembrane region" description="Helical" evidence="14">
    <location>
        <begin position="95"/>
        <end position="117"/>
    </location>
</feature>
<comment type="subcellular location">
    <subcellularLocation>
        <location evidence="1 14">Cell membrane</location>
        <topology evidence="1 14">Multi-pass membrane protein</topology>
    </subcellularLocation>
</comment>
<dbReference type="SUPFAM" id="SSF81321">
    <property type="entry name" value="Family A G protein-coupled receptor-like"/>
    <property type="match status" value="1"/>
</dbReference>
<dbReference type="KEGG" id="bspl:114867578"/>
<feature type="transmembrane region" description="Helical" evidence="14">
    <location>
        <begin position="269"/>
        <end position="289"/>
    </location>
</feature>
<keyword evidence="8 14" id="KW-0472">Membrane</keyword>
<dbReference type="InterPro" id="IPR000276">
    <property type="entry name" value="GPCR_Rhodpsn"/>
</dbReference>
<evidence type="ECO:0000256" key="3">
    <source>
        <dbReference type="ARBA" id="ARBA00022606"/>
    </source>
</evidence>
<evidence type="ECO:0000313" key="16">
    <source>
        <dbReference type="Proteomes" id="UP000515150"/>
    </source>
</evidence>
<feature type="domain" description="G-protein coupled receptors family 1 profile" evidence="15">
    <location>
        <begin position="38"/>
        <end position="285"/>
    </location>
</feature>
<dbReference type="GO" id="GO:0004930">
    <property type="term" value="F:G protein-coupled receptor activity"/>
    <property type="evidence" value="ECO:0007669"/>
    <property type="project" value="UniProtKB-KW"/>
</dbReference>
<dbReference type="Proteomes" id="UP000515150">
    <property type="component" value="Chromosome 13"/>
</dbReference>
<dbReference type="RefSeq" id="XP_055370178.1">
    <property type="nucleotide sequence ID" value="XM_055514203.1"/>
</dbReference>
<feature type="transmembrane region" description="Helical" evidence="14">
    <location>
        <begin position="56"/>
        <end position="75"/>
    </location>
</feature>
<keyword evidence="6 14" id="KW-1133">Transmembrane helix</keyword>
<dbReference type="InterPro" id="IPR052921">
    <property type="entry name" value="GPCR1_Superfamily_Member"/>
</dbReference>
<dbReference type="PRINTS" id="PR00245">
    <property type="entry name" value="OLFACTORYR"/>
</dbReference>
<feature type="transmembrane region" description="Helical" evidence="14">
    <location>
        <begin position="138"/>
        <end position="159"/>
    </location>
</feature>
<name>A0A6P7P1J4_BETSP</name>
<evidence type="ECO:0000256" key="12">
    <source>
        <dbReference type="ARBA" id="ARBA00023224"/>
    </source>
</evidence>
<dbReference type="PROSITE" id="PS00237">
    <property type="entry name" value="G_PROTEIN_RECEP_F1_1"/>
    <property type="match status" value="1"/>
</dbReference>
<evidence type="ECO:0000256" key="6">
    <source>
        <dbReference type="ARBA" id="ARBA00022989"/>
    </source>
</evidence>
<evidence type="ECO:0000256" key="14">
    <source>
        <dbReference type="RuleBase" id="RU363047"/>
    </source>
</evidence>
<feature type="transmembrane region" description="Helical" evidence="14">
    <location>
        <begin position="23"/>
        <end position="44"/>
    </location>
</feature>